<dbReference type="RefSeq" id="WP_132123878.1">
    <property type="nucleotide sequence ID" value="NZ_SLWS01000011.1"/>
</dbReference>
<sequence length="687" mass="73189">MTLLPAVVPQVIEKRSELVPARLARKVAPLFGVPSEQNPFRPLTWVCDFTSITVSEIARGAPLPTRAAAARLREQEHAGQWVIHNRAVVPAVGKSLPNEIAAATVNRFGPDTKAAVVLTATNVLLAPVTQAIATALPLLRSADGGDLPPIQWIAAWAATAIEVYRSQPALVVAAVNARAIQRGSLNAPLFPWAERLADRPKGRCEIGASAPGGHDSVTRPRDLDFLDGIAVARLNATGALPANGPLGDGFLRDADTMPAATRPGVGDRLVDQLISLMVDMGAPDSTGYVWVSERVPEQAVVEALVPSSGLVRELVEAWAHGPGLLDRADEFADALADAVAGPVRLPAPAVVAALPLLARRAVVLAAMGIVRQMGLLAPSSWVAGPGFAGLLDDVETLLGTVDPADPLVPETRLRLAVQRAGVQRHDGQVGSNTVAALLAAVDDCLTAAALDRGTLADVLSVACIELNMLRSTAADRGPLTDALRRYWAAFADAVELDLFAPDADHSAVSFQLHNYAAFLGGNKDSEDDLRAALHLFTHSVIPGRTRLFNRDRDVRPLARSRYLAADAAGALAELLLARGERDEAVPWVGRAFRWVQQVMSTNAFAPGKLRPRLEDCLFALRAVPVLLLALETGVADEPQGMLDRADELVRLVERWLKENTDGRVEQSRYHGTVTALRARVIALVTDS</sequence>
<evidence type="ECO:0000313" key="2">
    <source>
        <dbReference type="Proteomes" id="UP000295680"/>
    </source>
</evidence>
<accession>A0A4R2JAD0</accession>
<dbReference type="EMBL" id="SLWS01000011">
    <property type="protein sequence ID" value="TCO52909.1"/>
    <property type="molecule type" value="Genomic_DNA"/>
</dbReference>
<dbReference type="Proteomes" id="UP000295680">
    <property type="component" value="Unassembled WGS sequence"/>
</dbReference>
<keyword evidence="2" id="KW-1185">Reference proteome</keyword>
<comment type="caution">
    <text evidence="1">The sequence shown here is derived from an EMBL/GenBank/DDBJ whole genome shotgun (WGS) entry which is preliminary data.</text>
</comment>
<proteinExistence type="predicted"/>
<reference evidence="1 2" key="1">
    <citation type="submission" date="2019-03" db="EMBL/GenBank/DDBJ databases">
        <title>Genomic Encyclopedia of Type Strains, Phase IV (KMG-IV): sequencing the most valuable type-strain genomes for metagenomic binning, comparative biology and taxonomic classification.</title>
        <authorList>
            <person name="Goeker M."/>
        </authorList>
    </citation>
    <scope>NUCLEOTIDE SEQUENCE [LARGE SCALE GENOMIC DNA]</scope>
    <source>
        <strain evidence="1 2">DSM 45934</strain>
    </source>
</reference>
<name>A0A4R2JAD0_9PSEU</name>
<dbReference type="AlphaFoldDB" id="A0A4R2JAD0"/>
<evidence type="ECO:0000313" key="1">
    <source>
        <dbReference type="EMBL" id="TCO52909.1"/>
    </source>
</evidence>
<dbReference type="OrthoDB" id="3686532at2"/>
<gene>
    <name evidence="1" type="ORF">EV192_111103</name>
</gene>
<protein>
    <submittedName>
        <fullName evidence="1">Uncharacterized protein</fullName>
    </submittedName>
</protein>
<organism evidence="1 2">
    <name type="scientific">Actinocrispum wychmicini</name>
    <dbReference type="NCBI Taxonomy" id="1213861"/>
    <lineage>
        <taxon>Bacteria</taxon>
        <taxon>Bacillati</taxon>
        <taxon>Actinomycetota</taxon>
        <taxon>Actinomycetes</taxon>
        <taxon>Pseudonocardiales</taxon>
        <taxon>Pseudonocardiaceae</taxon>
        <taxon>Actinocrispum</taxon>
    </lineage>
</organism>